<organism evidence="1 2">
    <name type="scientific">Thermospira aquatica</name>
    <dbReference type="NCBI Taxonomy" id="2828656"/>
    <lineage>
        <taxon>Bacteria</taxon>
        <taxon>Pseudomonadati</taxon>
        <taxon>Spirochaetota</taxon>
        <taxon>Spirochaetia</taxon>
        <taxon>Brevinematales</taxon>
        <taxon>Thermospiraceae</taxon>
        <taxon>Thermospira</taxon>
    </lineage>
</organism>
<dbReference type="KEGG" id="taqu:KDW03_04190"/>
<keyword evidence="2" id="KW-1185">Reference proteome</keyword>
<reference evidence="1" key="1">
    <citation type="submission" date="2021-04" db="EMBL/GenBank/DDBJ databases">
        <authorList>
            <person name="Postec A."/>
        </authorList>
    </citation>
    <scope>NUCLEOTIDE SEQUENCE</scope>
    <source>
        <strain evidence="1">F1F22</strain>
    </source>
</reference>
<dbReference type="AlphaFoldDB" id="A0AAX3BFE3"/>
<gene>
    <name evidence="1" type="ORF">KDW03_04190</name>
</gene>
<protein>
    <submittedName>
        <fullName evidence="1">Uncharacterized protein</fullName>
    </submittedName>
</protein>
<name>A0AAX3BFE3_9SPIR</name>
<evidence type="ECO:0000313" key="2">
    <source>
        <dbReference type="Proteomes" id="UP001056539"/>
    </source>
</evidence>
<dbReference type="Proteomes" id="UP001056539">
    <property type="component" value="Chromosome"/>
</dbReference>
<reference evidence="1" key="2">
    <citation type="submission" date="2022-06" db="EMBL/GenBank/DDBJ databases">
        <title>Thermospira aquatica gen. nov., sp. nov.</title>
        <authorList>
            <person name="Ben Ali Gam Z."/>
            <person name="Labat M."/>
        </authorList>
    </citation>
    <scope>NUCLEOTIDE SEQUENCE</scope>
    <source>
        <strain evidence="1">F1F22</strain>
    </source>
</reference>
<evidence type="ECO:0000313" key="1">
    <source>
        <dbReference type="EMBL" id="URA11010.1"/>
    </source>
</evidence>
<dbReference type="EMBL" id="CP073355">
    <property type="protein sequence ID" value="URA11010.1"/>
    <property type="molecule type" value="Genomic_DNA"/>
</dbReference>
<proteinExistence type="predicted"/>
<dbReference type="RefSeq" id="WP_271436141.1">
    <property type="nucleotide sequence ID" value="NZ_CP073355.1"/>
</dbReference>
<sequence>MEVLRLFFWSGWVRQLWVKRYARRWIVPLWSWRLFVWRWWCERRRILSVKRKGIPIVGGWLSVESVYQKQGEKLAIANPCWVSWDTSRGRWDGVTCFQGYLREKQAKGIDYVIGAAHKRYTLRYWEHFLRGSGFSFGILGEYELLMFSGGSGGEVVLRGEVKKARESDVKACGLSFSQTGRYVLCFDLYRWRKELVSPGASETWVYEVDGESVGWISGWWYAYLEKGQRKRGVLVRWIVLSGLGYQERTGFLKRVFGYYQEKGVQVMIPDFVSPREWLLEAGCLLSGESYVVFFVDLQGKGEIHLHDFDGFFVF</sequence>
<accession>A0AAX3BFE3</accession>